<dbReference type="EC" id="2.5.1.74" evidence="8 9"/>
<evidence type="ECO:0000256" key="9">
    <source>
        <dbReference type="NCBIfam" id="TIGR00751"/>
    </source>
</evidence>
<reference evidence="10" key="1">
    <citation type="journal article" date="2020" name="mSystems">
        <title>Genome- and Community-Level Interaction Insights into Carbon Utilization and Element Cycling Functions of Hydrothermarchaeota in Hydrothermal Sediment.</title>
        <authorList>
            <person name="Zhou Z."/>
            <person name="Liu Y."/>
            <person name="Xu W."/>
            <person name="Pan J."/>
            <person name="Luo Z.H."/>
            <person name="Li M."/>
        </authorList>
    </citation>
    <scope>NUCLEOTIDE SEQUENCE [LARGE SCALE GENOMIC DNA]</scope>
    <source>
        <strain evidence="10">HyVt-443</strain>
    </source>
</reference>
<evidence type="ECO:0000256" key="1">
    <source>
        <dbReference type="ARBA" id="ARBA00004141"/>
    </source>
</evidence>
<evidence type="ECO:0000256" key="2">
    <source>
        <dbReference type="ARBA" id="ARBA00022428"/>
    </source>
</evidence>
<dbReference type="AlphaFoldDB" id="A0A831RNQ1"/>
<comment type="caution">
    <text evidence="8">Lacks conserved residue(s) required for the propagation of feature annotation.</text>
</comment>
<dbReference type="InterPro" id="IPR044878">
    <property type="entry name" value="UbiA_sf"/>
</dbReference>
<evidence type="ECO:0000256" key="7">
    <source>
        <dbReference type="ARBA" id="ARBA00023136"/>
    </source>
</evidence>
<dbReference type="PIRSF" id="PIRSF005355">
    <property type="entry name" value="UBIAD1"/>
    <property type="match status" value="1"/>
</dbReference>
<evidence type="ECO:0000313" key="10">
    <source>
        <dbReference type="EMBL" id="HEB96300.1"/>
    </source>
</evidence>
<dbReference type="InterPro" id="IPR004657">
    <property type="entry name" value="MenA"/>
</dbReference>
<feature type="transmembrane region" description="Helical" evidence="8">
    <location>
        <begin position="238"/>
        <end position="255"/>
    </location>
</feature>
<dbReference type="HAMAP" id="MF_01937">
    <property type="entry name" value="MenA_1"/>
    <property type="match status" value="1"/>
</dbReference>
<proteinExistence type="inferred from homology"/>
<dbReference type="NCBIfam" id="TIGR00751">
    <property type="entry name" value="menA"/>
    <property type="match status" value="1"/>
</dbReference>
<dbReference type="InterPro" id="IPR026046">
    <property type="entry name" value="UBIAD1"/>
</dbReference>
<feature type="transmembrane region" description="Helical" evidence="8">
    <location>
        <begin position="169"/>
        <end position="189"/>
    </location>
</feature>
<comment type="caution">
    <text evidence="10">The sequence shown here is derived from an EMBL/GenBank/DDBJ whole genome shotgun (WGS) entry which is preliminary data.</text>
</comment>
<evidence type="ECO:0000256" key="5">
    <source>
        <dbReference type="ARBA" id="ARBA00022692"/>
    </source>
</evidence>
<sequence length="295" mass="31634">MKQLRAWFLAIRPKTLGIAVVPVVLGSALAWSEGAAVNGPVALAALVASLLIQIGTNLYNDAADHERGADTPDRLGPPRATAQGWFSAAEVKLAAWISFGLAFLLGIFLSWVGGWPIVVIGLLSLTAGWAYTGGPRPIAYTAFGELFVFIFFGLVGVLGSYYLQRGDWSGDAVLVAAAVGMLAAAVLLVNNYRDLDTDERARKLTLAHYLGPAGSSLFYGGLLLLPFTLPLWMRDSGHAVWLVVAALPMALYLWRRFSREPRGPAFNRILARTAQLQLLFGALLTAALCIDIPPS</sequence>
<feature type="transmembrane region" description="Helical" evidence="8">
    <location>
        <begin position="209"/>
        <end position="232"/>
    </location>
</feature>
<feature type="transmembrane region" description="Helical" evidence="8">
    <location>
        <begin position="40"/>
        <end position="59"/>
    </location>
</feature>
<evidence type="ECO:0000256" key="4">
    <source>
        <dbReference type="ARBA" id="ARBA00022679"/>
    </source>
</evidence>
<protein>
    <recommendedName>
        <fullName evidence="8 9">1,4-dihydroxy-2-naphthoate octaprenyltransferase</fullName>
        <shortName evidence="8">DHNA-octaprenyltransferase</shortName>
        <ecNumber evidence="8 9">2.5.1.74</ecNumber>
    </recommendedName>
</protein>
<dbReference type="GO" id="GO:0046428">
    <property type="term" value="F:1,4-dihydroxy-2-naphthoate polyprenyltransferase activity"/>
    <property type="evidence" value="ECO:0007669"/>
    <property type="project" value="UniProtKB-UniRule"/>
</dbReference>
<organism evidence="10">
    <name type="scientific">Sedimenticola thiotaurini</name>
    <dbReference type="NCBI Taxonomy" id="1543721"/>
    <lineage>
        <taxon>Bacteria</taxon>
        <taxon>Pseudomonadati</taxon>
        <taxon>Pseudomonadota</taxon>
        <taxon>Gammaproteobacteria</taxon>
        <taxon>Chromatiales</taxon>
        <taxon>Sedimenticolaceae</taxon>
        <taxon>Sedimenticola</taxon>
    </lineage>
</organism>
<comment type="similarity">
    <text evidence="8">Belongs to the MenA family. Type 1 subfamily.</text>
</comment>
<keyword evidence="6 8" id="KW-1133">Transmembrane helix</keyword>
<dbReference type="PANTHER" id="PTHR13929">
    <property type="entry name" value="1,4-DIHYDROXY-2-NAPHTHOATE OCTAPRENYLTRANSFERASE"/>
    <property type="match status" value="1"/>
</dbReference>
<dbReference type="PANTHER" id="PTHR13929:SF0">
    <property type="entry name" value="UBIA PRENYLTRANSFERASE DOMAIN-CONTAINING PROTEIN 1"/>
    <property type="match status" value="1"/>
</dbReference>
<keyword evidence="5 8" id="KW-0812">Transmembrane</keyword>
<comment type="pathway">
    <text evidence="8">Quinol/quinone metabolism; menaquinone biosynthesis; menaquinol from 1,4-dihydroxy-2-naphthoate: step 1/2.</text>
</comment>
<keyword evidence="7 8" id="KW-0472">Membrane</keyword>
<dbReference type="Proteomes" id="UP000886251">
    <property type="component" value="Unassembled WGS sequence"/>
</dbReference>
<evidence type="ECO:0000256" key="3">
    <source>
        <dbReference type="ARBA" id="ARBA00022475"/>
    </source>
</evidence>
<dbReference type="UniPathway" id="UPA00079">
    <property type="reaction ID" value="UER00168"/>
</dbReference>
<comment type="function">
    <text evidence="8">Conversion of 1,4-dihydroxy-2-naphthoate (DHNA) to demethylmenaquinone (DMK).</text>
</comment>
<feature type="transmembrane region" description="Helical" evidence="8">
    <location>
        <begin position="146"/>
        <end position="163"/>
    </location>
</feature>
<comment type="catalytic activity">
    <reaction evidence="8">
        <text>an all-trans-polyprenyl diphosphate + 1,4-dihydroxy-2-naphthoate + H(+) = a 2-demethylmenaquinol + CO2 + diphosphate</text>
        <dbReference type="Rhea" id="RHEA:26478"/>
        <dbReference type="Rhea" id="RHEA-COMP:9563"/>
        <dbReference type="Rhea" id="RHEA-COMP:9564"/>
        <dbReference type="ChEBI" id="CHEBI:11173"/>
        <dbReference type="ChEBI" id="CHEBI:15378"/>
        <dbReference type="ChEBI" id="CHEBI:16526"/>
        <dbReference type="ChEBI" id="CHEBI:33019"/>
        <dbReference type="ChEBI" id="CHEBI:55437"/>
        <dbReference type="ChEBI" id="CHEBI:58914"/>
        <dbReference type="EC" id="2.5.1.74"/>
    </reaction>
</comment>
<dbReference type="CDD" id="cd13962">
    <property type="entry name" value="PT_UbiA_UBIAD1"/>
    <property type="match status" value="1"/>
</dbReference>
<dbReference type="InterPro" id="IPR000537">
    <property type="entry name" value="UbiA_prenyltransferase"/>
</dbReference>
<dbReference type="NCBIfam" id="NF004751">
    <property type="entry name" value="PRK06080.1-3"/>
    <property type="match status" value="1"/>
</dbReference>
<evidence type="ECO:0000256" key="8">
    <source>
        <dbReference type="HAMAP-Rule" id="MF_01937"/>
    </source>
</evidence>
<keyword evidence="4 8" id="KW-0808">Transferase</keyword>
<dbReference type="EMBL" id="DRKP01000085">
    <property type="protein sequence ID" value="HEB96300.1"/>
    <property type="molecule type" value="Genomic_DNA"/>
</dbReference>
<dbReference type="Gene3D" id="1.10.357.140">
    <property type="entry name" value="UbiA prenyltransferase"/>
    <property type="match status" value="1"/>
</dbReference>
<keyword evidence="2 8" id="KW-0474">Menaquinone biosynthesis</keyword>
<dbReference type="Pfam" id="PF01040">
    <property type="entry name" value="UbiA"/>
    <property type="match status" value="1"/>
</dbReference>
<evidence type="ECO:0000256" key="6">
    <source>
        <dbReference type="ARBA" id="ARBA00022989"/>
    </source>
</evidence>
<comment type="subcellular location">
    <subcellularLocation>
        <location evidence="8">Cell membrane</location>
        <topology evidence="8">Multi-pass membrane protein</topology>
    </subcellularLocation>
    <subcellularLocation>
        <location evidence="1">Membrane</location>
        <topology evidence="1">Multi-pass membrane protein</topology>
    </subcellularLocation>
</comment>
<keyword evidence="3 8" id="KW-1003">Cell membrane</keyword>
<dbReference type="GO" id="GO:0005886">
    <property type="term" value="C:plasma membrane"/>
    <property type="evidence" value="ECO:0007669"/>
    <property type="project" value="UniProtKB-SubCell"/>
</dbReference>
<name>A0A831RNQ1_9GAMM</name>
<accession>A0A831RNQ1</accession>
<gene>
    <name evidence="8" type="primary">menA</name>
    <name evidence="10" type="ORF">ENI96_07700</name>
</gene>
<dbReference type="GO" id="GO:0009234">
    <property type="term" value="P:menaquinone biosynthetic process"/>
    <property type="evidence" value="ECO:0007669"/>
    <property type="project" value="UniProtKB-UniRule"/>
</dbReference>
<dbReference type="GO" id="GO:0042371">
    <property type="term" value="P:vitamin K biosynthetic process"/>
    <property type="evidence" value="ECO:0007669"/>
    <property type="project" value="TreeGrafter"/>
</dbReference>